<dbReference type="Proteomes" id="UP000095713">
    <property type="component" value="Unassembled WGS sequence"/>
</dbReference>
<evidence type="ECO:0000256" key="1">
    <source>
        <dbReference type="SAM" id="Phobius"/>
    </source>
</evidence>
<dbReference type="EMBL" id="MDJD01000048">
    <property type="protein sequence ID" value="OEK07312.1"/>
    <property type="molecule type" value="Genomic_DNA"/>
</dbReference>
<comment type="caution">
    <text evidence="2">The sequence shown here is derived from an EMBL/GenBank/DDBJ whole genome shotgun (WGS) entry which is preliminary data.</text>
</comment>
<sequence length="95" mass="11043">MGILKLRKNKKFSYTPRYYDDKGQGNPFEIKHKFDDYRKSVGGNTGLKSKINNALDELKNNPDKEVNRRVLIIAAVLILVFLFIIDFDLSIFFSK</sequence>
<accession>A0A1E5T7F4</accession>
<proteinExistence type="predicted"/>
<evidence type="ECO:0000313" key="2">
    <source>
        <dbReference type="EMBL" id="OEK07312.1"/>
    </source>
</evidence>
<dbReference type="STRING" id="1849968.A8C32_17900"/>
<keyword evidence="1" id="KW-0472">Membrane</keyword>
<keyword evidence="1" id="KW-0812">Transmembrane</keyword>
<name>A0A1E5T7F4_9FLAO</name>
<keyword evidence="3" id="KW-1185">Reference proteome</keyword>
<protein>
    <submittedName>
        <fullName evidence="2">Riboflavin synthase subunit beta</fullName>
    </submittedName>
</protein>
<dbReference type="RefSeq" id="WP_069830801.1">
    <property type="nucleotide sequence ID" value="NZ_MDJD01000048.1"/>
</dbReference>
<organism evidence="2 3">
    <name type="scientific">Flavivirga aquatica</name>
    <dbReference type="NCBI Taxonomy" id="1849968"/>
    <lineage>
        <taxon>Bacteria</taxon>
        <taxon>Pseudomonadati</taxon>
        <taxon>Bacteroidota</taxon>
        <taxon>Flavobacteriia</taxon>
        <taxon>Flavobacteriales</taxon>
        <taxon>Flavobacteriaceae</taxon>
        <taxon>Flavivirga</taxon>
    </lineage>
</organism>
<gene>
    <name evidence="2" type="ORF">A8C32_17900</name>
</gene>
<reference evidence="2 3" key="1">
    <citation type="submission" date="2016-05" db="EMBL/GenBank/DDBJ databases">
        <title>Draft Genome Sequence of Algibacter sp. Strain SK-16 Isolated from the Surface Water of Aburatsubo Inlet.</title>
        <authorList>
            <person name="Wong S.-K."/>
            <person name="Yoshizawa S."/>
            <person name="Nakajima Y."/>
            <person name="Ogura Y."/>
            <person name="Tetsuya H."/>
            <person name="Hamasaki K."/>
        </authorList>
    </citation>
    <scope>NUCLEOTIDE SEQUENCE [LARGE SCALE GENOMIC DNA]</scope>
    <source>
        <strain evidence="2 3">SK-16</strain>
    </source>
</reference>
<dbReference type="OrthoDB" id="1139505at2"/>
<evidence type="ECO:0000313" key="3">
    <source>
        <dbReference type="Proteomes" id="UP000095713"/>
    </source>
</evidence>
<keyword evidence="1" id="KW-1133">Transmembrane helix</keyword>
<feature type="transmembrane region" description="Helical" evidence="1">
    <location>
        <begin position="70"/>
        <end position="93"/>
    </location>
</feature>
<dbReference type="AlphaFoldDB" id="A0A1E5T7F4"/>